<dbReference type="NCBIfam" id="TIGR02898">
    <property type="entry name" value="spore_YhcN_YlaJ"/>
    <property type="match status" value="1"/>
</dbReference>
<keyword evidence="3" id="KW-0449">Lipoprotein</keyword>
<evidence type="ECO:0000256" key="2">
    <source>
        <dbReference type="SAM" id="SignalP"/>
    </source>
</evidence>
<dbReference type="PROSITE" id="PS51257">
    <property type="entry name" value="PROKAR_LIPOPROTEIN"/>
    <property type="match status" value="1"/>
</dbReference>
<evidence type="ECO:0000313" key="3">
    <source>
        <dbReference type="EMBL" id="RCW42346.1"/>
    </source>
</evidence>
<dbReference type="GO" id="GO:0030435">
    <property type="term" value="P:sporulation resulting in formation of a cellular spore"/>
    <property type="evidence" value="ECO:0007669"/>
    <property type="project" value="InterPro"/>
</dbReference>
<feature type="signal peptide" evidence="2">
    <location>
        <begin position="1"/>
        <end position="22"/>
    </location>
</feature>
<dbReference type="OrthoDB" id="1707228at2"/>
<proteinExistence type="predicted"/>
<dbReference type="InterPro" id="IPR019076">
    <property type="entry name" value="Spore_lipoprot_YhcN/YlaJ-like"/>
</dbReference>
<dbReference type="RefSeq" id="WP_114382901.1">
    <property type="nucleotide sequence ID" value="NZ_QPJD01000017.1"/>
</dbReference>
<protein>
    <submittedName>
        <fullName evidence="3">YhcN/YlaJ family sporulation lipoprotein</fullName>
    </submittedName>
</protein>
<organism evidence="3 4">
    <name type="scientific">Paenibacillus prosopidis</name>
    <dbReference type="NCBI Taxonomy" id="630520"/>
    <lineage>
        <taxon>Bacteria</taxon>
        <taxon>Bacillati</taxon>
        <taxon>Bacillota</taxon>
        <taxon>Bacilli</taxon>
        <taxon>Bacillales</taxon>
        <taxon>Paenibacillaceae</taxon>
        <taxon>Paenibacillus</taxon>
    </lineage>
</organism>
<feature type="compositionally biased region" description="Low complexity" evidence="1">
    <location>
        <begin position="25"/>
        <end position="34"/>
    </location>
</feature>
<evidence type="ECO:0000313" key="4">
    <source>
        <dbReference type="Proteomes" id="UP000252415"/>
    </source>
</evidence>
<feature type="chain" id="PRO_5039397808" evidence="2">
    <location>
        <begin position="23"/>
        <end position="186"/>
    </location>
</feature>
<dbReference type="InterPro" id="IPR014247">
    <property type="entry name" value="Spore_lipoprot_YhcN/YlaJ"/>
</dbReference>
<keyword evidence="2" id="KW-0732">Signal</keyword>
<dbReference type="Proteomes" id="UP000252415">
    <property type="component" value="Unassembled WGS sequence"/>
</dbReference>
<feature type="compositionally biased region" description="Low complexity" evidence="1">
    <location>
        <begin position="46"/>
        <end position="57"/>
    </location>
</feature>
<accession>A0A368VQV9</accession>
<dbReference type="Pfam" id="PF09580">
    <property type="entry name" value="Spore_YhcN_YlaJ"/>
    <property type="match status" value="1"/>
</dbReference>
<sequence>MDTMKKTFVWIAILLIVATGCANNPNNNQMGQQNVRDNNRGPQMLGDQNNGDDWNNGRVGGADNRRPGRDGVGTLDNRIEIADKAAETITKLKGVNQANVLVTRRNAYVAAVLDNDQQKLTKNIEDQIANQVRKVDPNIQNVYVSTNPEFVERINGYVGDIQEGRPVTGFMEQLNEIAARIFPNAR</sequence>
<keyword evidence="4" id="KW-1185">Reference proteome</keyword>
<evidence type="ECO:0000256" key="1">
    <source>
        <dbReference type="SAM" id="MobiDB-lite"/>
    </source>
</evidence>
<feature type="region of interest" description="Disordered" evidence="1">
    <location>
        <begin position="25"/>
        <end position="72"/>
    </location>
</feature>
<dbReference type="AlphaFoldDB" id="A0A368VQV9"/>
<name>A0A368VQV9_9BACL</name>
<comment type="caution">
    <text evidence="3">The sequence shown here is derived from an EMBL/GenBank/DDBJ whole genome shotgun (WGS) entry which is preliminary data.</text>
</comment>
<gene>
    <name evidence="3" type="ORF">DFP97_11770</name>
</gene>
<reference evidence="3 4" key="1">
    <citation type="submission" date="2018-07" db="EMBL/GenBank/DDBJ databases">
        <title>Genomic Encyclopedia of Type Strains, Phase III (KMG-III): the genomes of soil and plant-associated and newly described type strains.</title>
        <authorList>
            <person name="Whitman W."/>
        </authorList>
    </citation>
    <scope>NUCLEOTIDE SEQUENCE [LARGE SCALE GENOMIC DNA]</scope>
    <source>
        <strain evidence="3 4">CECT 7506</strain>
    </source>
</reference>
<dbReference type="EMBL" id="QPJD01000017">
    <property type="protein sequence ID" value="RCW42346.1"/>
    <property type="molecule type" value="Genomic_DNA"/>
</dbReference>